<dbReference type="Gene3D" id="1.10.238.10">
    <property type="entry name" value="EF-hand"/>
    <property type="match status" value="1"/>
</dbReference>
<dbReference type="Pfam" id="PF13499">
    <property type="entry name" value="EF-hand_7"/>
    <property type="match status" value="1"/>
</dbReference>
<gene>
    <name evidence="10" type="primary">VSNL1</name>
</gene>
<evidence type="ECO:0000256" key="3">
    <source>
        <dbReference type="ARBA" id="ARBA00018066"/>
    </source>
</evidence>
<dbReference type="PROSITE" id="PS50222">
    <property type="entry name" value="EF_HAND_2"/>
    <property type="match status" value="3"/>
</dbReference>
<dbReference type="InterPro" id="IPR028846">
    <property type="entry name" value="Recoverin"/>
</dbReference>
<keyword evidence="11" id="KW-1185">Reference proteome</keyword>
<protein>
    <recommendedName>
        <fullName evidence="3">Visinin-like protein 1</fullName>
    </recommendedName>
</protein>
<dbReference type="InterPro" id="IPR018247">
    <property type="entry name" value="EF_Hand_1_Ca_BS"/>
</dbReference>
<dbReference type="GeneTree" id="ENSGT00940000156513"/>
<dbReference type="CDD" id="cd00051">
    <property type="entry name" value="EFh"/>
    <property type="match status" value="2"/>
</dbReference>
<dbReference type="SMART" id="SM00054">
    <property type="entry name" value="EFh"/>
    <property type="match status" value="3"/>
</dbReference>
<keyword evidence="4" id="KW-0519">Myristate</keyword>
<comment type="similarity">
    <text evidence="2">Belongs to the recoverin family.</text>
</comment>
<dbReference type="PANTHER" id="PTHR23055:SF101">
    <property type="entry name" value="VISININ-LIKE PROTEIN 1"/>
    <property type="match status" value="1"/>
</dbReference>
<feature type="domain" description="EF-hand" evidence="9">
    <location>
        <begin position="218"/>
        <end position="253"/>
    </location>
</feature>
<dbReference type="Ensembl" id="ENSGALT00010005367.1">
    <property type="protein sequence ID" value="ENSGALP00010003206.1"/>
    <property type="gene ID" value="ENSGALG00010002364.1"/>
</dbReference>
<evidence type="ECO:0000256" key="8">
    <source>
        <dbReference type="ARBA" id="ARBA00023288"/>
    </source>
</evidence>
<accession>A0A8V0X5A1</accession>
<dbReference type="PRINTS" id="PR00450">
    <property type="entry name" value="RECOVERIN"/>
</dbReference>
<keyword evidence="7" id="KW-0106">Calcium</keyword>
<evidence type="ECO:0000256" key="1">
    <source>
        <dbReference type="ARBA" id="ARBA00002143"/>
    </source>
</evidence>
<evidence type="ECO:0000313" key="10">
    <source>
        <dbReference type="Ensembl" id="ENSGALP00010003206.1"/>
    </source>
</evidence>
<dbReference type="InterPro" id="IPR011992">
    <property type="entry name" value="EF-hand-dom_pair"/>
</dbReference>
<dbReference type="AlphaFoldDB" id="A0A8V0X5A1"/>
<evidence type="ECO:0000256" key="2">
    <source>
        <dbReference type="ARBA" id="ARBA00006049"/>
    </source>
</evidence>
<comment type="function">
    <text evidence="1">Regulates (in vitro) the inhibition of rhodopsin phosphorylation in a calcium-dependent manner.</text>
</comment>
<evidence type="ECO:0007829" key="12">
    <source>
        <dbReference type="PeptideAtlas" id="A0A8V0X5A1"/>
    </source>
</evidence>
<proteinExistence type="evidence at protein level"/>
<feature type="domain" description="EF-hand" evidence="9">
    <location>
        <begin position="254"/>
        <end position="289"/>
    </location>
</feature>
<keyword evidence="6" id="KW-0677">Repeat</keyword>
<reference evidence="10" key="1">
    <citation type="submission" date="2020-11" db="EMBL/GenBank/DDBJ databases">
        <title>Gallus gallus (Chicken) genome, bGalGal1, GRCg7b, maternal haplotype autosomes + Z &amp; W.</title>
        <authorList>
            <person name="Warren W."/>
            <person name="Formenti G."/>
            <person name="Fedrigo O."/>
            <person name="Haase B."/>
            <person name="Mountcastle J."/>
            <person name="Balacco J."/>
            <person name="Tracey A."/>
            <person name="Schneider V."/>
            <person name="Okimoto R."/>
            <person name="Cheng H."/>
            <person name="Hawken R."/>
            <person name="Howe K."/>
            <person name="Jarvis E.D."/>
        </authorList>
    </citation>
    <scope>NUCLEOTIDE SEQUENCE [LARGE SCALE GENOMIC DNA]</scope>
    <source>
        <strain evidence="10">Broiler</strain>
    </source>
</reference>
<keyword evidence="5" id="KW-0479">Metal-binding</keyword>
<reference evidence="10" key="3">
    <citation type="submission" date="2025-09" db="UniProtKB">
        <authorList>
            <consortium name="Ensembl"/>
        </authorList>
    </citation>
    <scope>IDENTIFICATION</scope>
    <source>
        <strain evidence="10">broiler</strain>
    </source>
</reference>
<evidence type="ECO:0000256" key="7">
    <source>
        <dbReference type="ARBA" id="ARBA00022837"/>
    </source>
</evidence>
<evidence type="ECO:0000256" key="5">
    <source>
        <dbReference type="ARBA" id="ARBA00022723"/>
    </source>
</evidence>
<dbReference type="FunFam" id="1.10.238.10:FF:000009">
    <property type="entry name" value="Visinin-like protein 1"/>
    <property type="match status" value="1"/>
</dbReference>
<dbReference type="Proteomes" id="UP000000539">
    <property type="component" value="Chromosome 3"/>
</dbReference>
<keyword evidence="8" id="KW-0449">Lipoprotein</keyword>
<organism evidence="10 11">
    <name type="scientific">Gallus gallus</name>
    <name type="common">Chicken</name>
    <dbReference type="NCBI Taxonomy" id="9031"/>
    <lineage>
        <taxon>Eukaryota</taxon>
        <taxon>Metazoa</taxon>
        <taxon>Chordata</taxon>
        <taxon>Craniata</taxon>
        <taxon>Vertebrata</taxon>
        <taxon>Euteleostomi</taxon>
        <taxon>Archelosauria</taxon>
        <taxon>Archosauria</taxon>
        <taxon>Dinosauria</taxon>
        <taxon>Saurischia</taxon>
        <taxon>Theropoda</taxon>
        <taxon>Coelurosauria</taxon>
        <taxon>Aves</taxon>
        <taxon>Neognathae</taxon>
        <taxon>Galloanserae</taxon>
        <taxon>Galliformes</taxon>
        <taxon>Phasianidae</taxon>
        <taxon>Phasianinae</taxon>
        <taxon>Gallus</taxon>
    </lineage>
</organism>
<dbReference type="GO" id="GO:0005509">
    <property type="term" value="F:calcium ion binding"/>
    <property type="evidence" value="ECO:0007669"/>
    <property type="project" value="InterPro"/>
</dbReference>
<evidence type="ECO:0000256" key="4">
    <source>
        <dbReference type="ARBA" id="ARBA00022707"/>
    </source>
</evidence>
<evidence type="ECO:0000313" key="11">
    <source>
        <dbReference type="Proteomes" id="UP000000539"/>
    </source>
</evidence>
<sequence length="349" mass="39948">MVRQSRLWCCWEKEPHGVGGVTSHCQQQGQGCAGLPTFQHLSIPAPPFLLLFSACWSGVALLTFLAVSPCSYENDLDLRMQILFNRHTNMVSFATQLPKSFTRQAVCSGFVFQFWNSNFMPGCTVHSCVFLCVVSEPRTASGVRFCKFCRFLWISRGRMGKQNSKLAPEVMEDLVKSTEFNEHELKQWYKGFLKDCPSGRLNLEEFQQLYVKFFPYGDASKFAQHAFRTFDKNGDGTIDFREFICALSITSRGSFEQKLNWAFNMYDLDGDGKITRVEMLEIIEAIYKMVGTVIMMKMNEDGLTPEQRVDKIFSKMDKNKDDQITLDEFKEAAKSDPSIVLLLQCDIQK</sequence>
<reference evidence="10" key="2">
    <citation type="submission" date="2025-08" db="UniProtKB">
        <authorList>
            <consortium name="Ensembl"/>
        </authorList>
    </citation>
    <scope>IDENTIFICATION</scope>
    <source>
        <strain evidence="10">broiler</strain>
    </source>
</reference>
<evidence type="ECO:0000259" key="9">
    <source>
        <dbReference type="PROSITE" id="PS50222"/>
    </source>
</evidence>
<dbReference type="PANTHER" id="PTHR23055">
    <property type="entry name" value="CALCIUM BINDING PROTEINS"/>
    <property type="match status" value="1"/>
</dbReference>
<feature type="domain" description="EF-hand" evidence="9">
    <location>
        <begin position="304"/>
        <end position="339"/>
    </location>
</feature>
<dbReference type="PROSITE" id="PS00018">
    <property type="entry name" value="EF_HAND_1"/>
    <property type="match status" value="3"/>
</dbReference>
<dbReference type="SUPFAM" id="SSF47473">
    <property type="entry name" value="EF-hand"/>
    <property type="match status" value="1"/>
</dbReference>
<name>A0A8V0X5A1_CHICK</name>
<evidence type="ECO:0000256" key="6">
    <source>
        <dbReference type="ARBA" id="ARBA00022737"/>
    </source>
</evidence>
<dbReference type="InterPro" id="IPR002048">
    <property type="entry name" value="EF_hand_dom"/>
</dbReference>
<dbReference type="Pfam" id="PF00036">
    <property type="entry name" value="EF-hand_1"/>
    <property type="match status" value="1"/>
</dbReference>
<keyword evidence="12" id="KW-1267">Proteomics identification</keyword>